<dbReference type="Pfam" id="PF05919">
    <property type="entry name" value="Mitovir_RNA_pol"/>
    <property type="match status" value="1"/>
</dbReference>
<reference evidence="3" key="1">
    <citation type="submission" date="2020-01" db="EMBL/GenBank/DDBJ databases">
        <title>Sustained virome diversity in Antarctic penguins and their ticks: geographical connectedness and no evidence for low pathogen pressure.</title>
        <authorList>
            <person name="Wille M."/>
            <person name="Harvey E."/>
            <person name="Shi M."/>
            <person name="Gonzalez-Acuna D."/>
            <person name="Holmes E.C."/>
            <person name="Hurt A.C."/>
        </authorList>
    </citation>
    <scope>NUCLEOTIDE SEQUENCE</scope>
    <source>
        <strain evidence="3">Antarctic76</strain>
    </source>
</reference>
<name>A0A6H0DIM2_9VIRU</name>
<dbReference type="InterPro" id="IPR043502">
    <property type="entry name" value="DNA/RNA_pol_sf"/>
</dbReference>
<dbReference type="EMBL" id="MT025141">
    <property type="protein sequence ID" value="QIS88025.1"/>
    <property type="molecule type" value="Genomic_RNA"/>
</dbReference>
<evidence type="ECO:0000313" key="3">
    <source>
        <dbReference type="EMBL" id="QIS88025.1"/>
    </source>
</evidence>
<keyword evidence="3" id="KW-0696">RNA-directed RNA polymerase</keyword>
<keyword evidence="1" id="KW-0808">Transferase</keyword>
<proteinExistence type="predicted"/>
<accession>A0A6H0DIM2</accession>
<evidence type="ECO:0000256" key="1">
    <source>
        <dbReference type="ARBA" id="ARBA00022679"/>
    </source>
</evidence>
<protein>
    <submittedName>
        <fullName evidence="3">RNA-dependent RNA polymerase</fullName>
    </submittedName>
</protein>
<dbReference type="SUPFAM" id="SSF56672">
    <property type="entry name" value="DNA/RNA polymerases"/>
    <property type="match status" value="1"/>
</dbReference>
<evidence type="ECO:0000256" key="2">
    <source>
        <dbReference type="ARBA" id="ARBA00022695"/>
    </source>
</evidence>
<organism evidence="3">
    <name type="scientific">Bransfield virus</name>
    <dbReference type="NCBI Taxonomy" id="2707200"/>
    <lineage>
        <taxon>Viruses</taxon>
        <taxon>Riboviria</taxon>
    </lineage>
</organism>
<keyword evidence="2" id="KW-0548">Nucleotidyltransferase</keyword>
<dbReference type="InterPro" id="IPR008686">
    <property type="entry name" value="RNA_pol_mitovir"/>
</dbReference>
<sequence>MSNDIAQAVCKSVRALGLSAPRTRRIVDGVVHDLTCNGPEWVAARIKGLQSYYAGTGDFPGWVRKKTRSDGLLQPRGWMSDLIGSHTSQGTILIVLSTVRGAMVYDSPTTKQLEKWNTAVSVPPLPGEFQVPPCKGLKDLEKGLTRRLSRLKAFGPDDIHGTRYPIGRSDGVIRRGKGLDMAGLYHAWKDSILSAPTLAWSFQDQSGVRIPGLGTSKARPILNQLRKGAPDASRKAPGKRNGRTHVWTEEYPVGHISFLQEPFGKLRTVANPNRFVQWQLTPLGEALSDWVNYQPGIYNLCQEEGIRWVQDQLRSGIHLTSADLSSASDTLDYKQITRKLKKAGPETCKHLEYFEQISSMPWYVTSPEARSYIGNDTVRWKQGQPLGLRPSFPLLTITNLWAARQAVLQTDGREEGDVPYAIVGDDIVIHSKYAQAYQDNIASLGGVANIDKACSSDVQAEFCSRLIKPDCVFRLKARYLCENDSQNILTYQGFLPVKAKPWVLRASKRVGSYSLVESGIIPDFHPDQPRSLREKVLMNAVLSLEQGKATREEKSFQSMWWAATEASPNCVLPRPQKRRRPTPNLLKAPREERFKKFKEWNPGIDLEQLPIQLGMVSKYYRNTWDDWKDKALMALAEDPRLKHAVPGLVWVENTHPSSLREVELASAREQKVDCVRTTFEYKSMKHVPDTNPDHALSHLDRKISKLEDGLVSSAGGDCAIIRTISPDVEELVEVQGSRVESTFYGRTTTSPTVEIPKESFLKPTKVSRPGASSYLQDLLRRLDADEETEISDCEQEFEL</sequence>
<dbReference type="GO" id="GO:0003968">
    <property type="term" value="F:RNA-directed RNA polymerase activity"/>
    <property type="evidence" value="ECO:0007669"/>
    <property type="project" value="UniProtKB-KW"/>
</dbReference>